<keyword evidence="6" id="KW-0378">Hydrolase</keyword>
<organism evidence="7 10">
    <name type="scientific">Phascolarctobacterium faecium</name>
    <dbReference type="NCBI Taxonomy" id="33025"/>
    <lineage>
        <taxon>Bacteria</taxon>
        <taxon>Bacillati</taxon>
        <taxon>Bacillota</taxon>
        <taxon>Negativicutes</taxon>
        <taxon>Acidaminococcales</taxon>
        <taxon>Acidaminococcaceae</taxon>
        <taxon>Phascolarctobacterium</taxon>
    </lineage>
</organism>
<keyword evidence="9" id="KW-1185">Reference proteome</keyword>
<keyword evidence="1 6" id="KW-0479">Metal-binding</keyword>
<dbReference type="FunFam" id="3.40.50.300:FF:001119">
    <property type="entry name" value="Iron-sulfur cluster carrier protein"/>
    <property type="match status" value="1"/>
</dbReference>
<gene>
    <name evidence="7" type="ORF">GMD11_09900</name>
    <name evidence="8" type="ORF">GMD18_09505</name>
</gene>
<dbReference type="Gene3D" id="3.40.50.300">
    <property type="entry name" value="P-loop containing nucleotide triphosphate hydrolases"/>
    <property type="match status" value="1"/>
</dbReference>
<dbReference type="AlphaFoldDB" id="A0A7X2XH40"/>
<dbReference type="GO" id="GO:0016887">
    <property type="term" value="F:ATP hydrolysis activity"/>
    <property type="evidence" value="ECO:0007669"/>
    <property type="project" value="UniProtKB-UniRule"/>
</dbReference>
<dbReference type="GO" id="GO:0046872">
    <property type="term" value="F:metal ion binding"/>
    <property type="evidence" value="ECO:0007669"/>
    <property type="project" value="UniProtKB-KW"/>
</dbReference>
<name>A0A7X2XH40_9FIRM</name>
<dbReference type="Proteomes" id="UP000484547">
    <property type="component" value="Unassembled WGS sequence"/>
</dbReference>
<reference evidence="9 10" key="1">
    <citation type="journal article" date="2019" name="Nat. Med.">
        <title>A library of human gut bacterial isolates paired with longitudinal multiomics data enables mechanistic microbiome research.</title>
        <authorList>
            <person name="Poyet M."/>
            <person name="Groussin M."/>
            <person name="Gibbons S.M."/>
            <person name="Avila-Pacheco J."/>
            <person name="Jiang X."/>
            <person name="Kearney S.M."/>
            <person name="Perrotta A.R."/>
            <person name="Berdy B."/>
            <person name="Zhao S."/>
            <person name="Lieberman T.D."/>
            <person name="Swanson P.K."/>
            <person name="Smith M."/>
            <person name="Roesemann S."/>
            <person name="Alexander J.E."/>
            <person name="Rich S.A."/>
            <person name="Livny J."/>
            <person name="Vlamakis H."/>
            <person name="Clish C."/>
            <person name="Bullock K."/>
            <person name="Deik A."/>
            <person name="Scott J."/>
            <person name="Pierce K.A."/>
            <person name="Xavier R.J."/>
            <person name="Alm E.J."/>
        </authorList>
    </citation>
    <scope>NUCLEOTIDE SEQUENCE [LARGE SCALE GENOMIC DNA]</scope>
    <source>
        <strain evidence="7 10">BIOML-A13</strain>
        <strain evidence="8 9">BIOML-A3</strain>
    </source>
</reference>
<dbReference type="Proteomes" id="UP000443070">
    <property type="component" value="Unassembled WGS sequence"/>
</dbReference>
<evidence type="ECO:0000313" key="9">
    <source>
        <dbReference type="Proteomes" id="UP000443070"/>
    </source>
</evidence>
<dbReference type="GO" id="GO:0051539">
    <property type="term" value="F:4 iron, 4 sulfur cluster binding"/>
    <property type="evidence" value="ECO:0007669"/>
    <property type="project" value="TreeGrafter"/>
</dbReference>
<dbReference type="EMBL" id="WNBW01000009">
    <property type="protein sequence ID" value="MTU04634.1"/>
    <property type="molecule type" value="Genomic_DNA"/>
</dbReference>
<dbReference type="EMBL" id="WNBM01000009">
    <property type="protein sequence ID" value="MTT76573.1"/>
    <property type="molecule type" value="Genomic_DNA"/>
</dbReference>
<dbReference type="GO" id="GO:0140663">
    <property type="term" value="F:ATP-dependent FeS chaperone activity"/>
    <property type="evidence" value="ECO:0007669"/>
    <property type="project" value="InterPro"/>
</dbReference>
<sequence length="281" mass="30082">MSEQNRQCSDTGCDKTSCENCDHANTATNFSAPLHEMSTVKKVIGIVSGKGGVGKSIVTSLLAAAMQKAGKKTAVLDADITGPSIPKAFGLHGKANATEIGLLPMQTTSGIEIISTNLLLNNETDPVVWRGPIIAGTVKQFWSDVIWTDIEYMFIDMPPGTGDVPLTVFQSLPVDAIIIVTSPQELVSMIVGKAVKMAAMMQIPILGLIENYSYFQCPDNGKKYHIFGPSHLQAAADAYGLKILAELPIDPDLAAACDSGNIENYQTNILDNVINLLKNMK</sequence>
<keyword evidence="3 6" id="KW-0067">ATP-binding</keyword>
<feature type="binding site" evidence="6">
    <location>
        <begin position="49"/>
        <end position="56"/>
    </location>
    <ligand>
        <name>ATP</name>
        <dbReference type="ChEBI" id="CHEBI:30616"/>
    </ligand>
</feature>
<dbReference type="GO" id="GO:0005524">
    <property type="term" value="F:ATP binding"/>
    <property type="evidence" value="ECO:0007669"/>
    <property type="project" value="UniProtKB-UniRule"/>
</dbReference>
<evidence type="ECO:0000256" key="2">
    <source>
        <dbReference type="ARBA" id="ARBA00022741"/>
    </source>
</evidence>
<dbReference type="HAMAP" id="MF_02040">
    <property type="entry name" value="Mrp_NBP35"/>
    <property type="match status" value="1"/>
</dbReference>
<dbReference type="SUPFAM" id="SSF52540">
    <property type="entry name" value="P-loop containing nucleoside triphosphate hydrolases"/>
    <property type="match status" value="1"/>
</dbReference>
<dbReference type="InterPro" id="IPR044304">
    <property type="entry name" value="NUBPL-like"/>
</dbReference>
<comment type="subunit">
    <text evidence="6">Homodimer.</text>
</comment>
<dbReference type="CDD" id="cd02037">
    <property type="entry name" value="Mrp_NBP35"/>
    <property type="match status" value="1"/>
</dbReference>
<keyword evidence="5 6" id="KW-0411">Iron-sulfur</keyword>
<dbReference type="InterPro" id="IPR027417">
    <property type="entry name" value="P-loop_NTPase"/>
</dbReference>
<dbReference type="OrthoDB" id="9809679at2"/>
<evidence type="ECO:0000313" key="10">
    <source>
        <dbReference type="Proteomes" id="UP000484547"/>
    </source>
</evidence>
<dbReference type="Pfam" id="PF10609">
    <property type="entry name" value="ParA"/>
    <property type="match status" value="1"/>
</dbReference>
<dbReference type="PANTHER" id="PTHR42961">
    <property type="entry name" value="IRON-SULFUR PROTEIN NUBPL"/>
    <property type="match status" value="1"/>
</dbReference>
<comment type="function">
    <text evidence="6">Binds and transfers iron-sulfur (Fe-S) clusters to target apoproteins. Can hydrolyze ATP.</text>
</comment>
<comment type="similarity">
    <text evidence="6">Belongs to the Mrp/NBP35 ATP-binding proteins family.</text>
</comment>
<proteinExistence type="inferred from homology"/>
<comment type="caution">
    <text evidence="7">The sequence shown here is derived from an EMBL/GenBank/DDBJ whole genome shotgun (WGS) entry which is preliminary data.</text>
</comment>
<protein>
    <recommendedName>
        <fullName evidence="6">Iron-sulfur cluster carrier protein</fullName>
    </recommendedName>
</protein>
<accession>A0A7X2XH40</accession>
<evidence type="ECO:0000256" key="3">
    <source>
        <dbReference type="ARBA" id="ARBA00022840"/>
    </source>
</evidence>
<keyword evidence="4 6" id="KW-0408">Iron</keyword>
<keyword evidence="2 6" id="KW-0547">Nucleotide-binding</keyword>
<evidence type="ECO:0000256" key="1">
    <source>
        <dbReference type="ARBA" id="ARBA00022723"/>
    </source>
</evidence>
<evidence type="ECO:0000313" key="7">
    <source>
        <dbReference type="EMBL" id="MTT76573.1"/>
    </source>
</evidence>
<dbReference type="InterPro" id="IPR019591">
    <property type="entry name" value="Mrp/NBP35_ATP-bd"/>
</dbReference>
<evidence type="ECO:0000256" key="5">
    <source>
        <dbReference type="ARBA" id="ARBA00023014"/>
    </source>
</evidence>
<dbReference type="GO" id="GO:0016226">
    <property type="term" value="P:iron-sulfur cluster assembly"/>
    <property type="evidence" value="ECO:0007669"/>
    <property type="project" value="InterPro"/>
</dbReference>
<evidence type="ECO:0000313" key="8">
    <source>
        <dbReference type="EMBL" id="MTU04634.1"/>
    </source>
</evidence>
<dbReference type="PANTHER" id="PTHR42961:SF2">
    <property type="entry name" value="IRON-SULFUR PROTEIN NUBPL"/>
    <property type="match status" value="1"/>
</dbReference>
<dbReference type="RefSeq" id="WP_155164206.1">
    <property type="nucleotide sequence ID" value="NZ_JAXUJR010000001.1"/>
</dbReference>
<evidence type="ECO:0000256" key="4">
    <source>
        <dbReference type="ARBA" id="ARBA00023004"/>
    </source>
</evidence>
<evidence type="ECO:0000256" key="6">
    <source>
        <dbReference type="HAMAP-Rule" id="MF_02040"/>
    </source>
</evidence>
<dbReference type="InterPro" id="IPR033756">
    <property type="entry name" value="YlxH/NBP35"/>
</dbReference>